<name>A0A7S1V7A6_9STRA</name>
<dbReference type="AlphaFoldDB" id="A0A7S1V7A6"/>
<reference evidence="1" key="1">
    <citation type="submission" date="2021-01" db="EMBL/GenBank/DDBJ databases">
        <authorList>
            <person name="Corre E."/>
            <person name="Pelletier E."/>
            <person name="Niang G."/>
            <person name="Scheremetjew M."/>
            <person name="Finn R."/>
            <person name="Kale V."/>
            <person name="Holt S."/>
            <person name="Cochrane G."/>
            <person name="Meng A."/>
            <person name="Brown T."/>
            <person name="Cohen L."/>
        </authorList>
    </citation>
    <scope>NUCLEOTIDE SEQUENCE</scope>
    <source>
        <strain evidence="1">CCMP 410</strain>
    </source>
</reference>
<accession>A0A7S1V7A6</accession>
<organism evidence="1">
    <name type="scientific">Grammatophora oceanica</name>
    <dbReference type="NCBI Taxonomy" id="210454"/>
    <lineage>
        <taxon>Eukaryota</taxon>
        <taxon>Sar</taxon>
        <taxon>Stramenopiles</taxon>
        <taxon>Ochrophyta</taxon>
        <taxon>Bacillariophyta</taxon>
        <taxon>Fragilariophyceae</taxon>
        <taxon>Fragilariophycidae</taxon>
        <taxon>Rhabdonematales</taxon>
        <taxon>Grammatophoraceae</taxon>
        <taxon>Grammatophora</taxon>
    </lineage>
</organism>
<proteinExistence type="predicted"/>
<protein>
    <submittedName>
        <fullName evidence="1">Uncharacterized protein</fullName>
    </submittedName>
</protein>
<sequence length="302" mass="33735">MQSNDHHPSSRRVIVAVSGTIQDGFELRPNIDYRAADGDGDEEDVVEALFLGFGVFRGVKMYFDVKNPECREYSLETAPHRVNPAMILTGDALDMNQYALYLVDERACMNALLGEPRYLTMTPDAIRLCLNDCDTSPNVRAIARAMIDMEEERTTTIASSNNNQTMNHEEACVLSVVSCYHDTRHFHPAPFVTRSDGSRLTSFRSSLATFAGVPTDDSSNSIQPGSKEWNDCVAKALQEFRRKQEEQHQAPSTTAVTNIHNATTNNLYGSDKFTCRLSRRMTVEEFNHICETAGVDLQAPNP</sequence>
<dbReference type="EMBL" id="HBGK01031819">
    <property type="protein sequence ID" value="CAD9290388.1"/>
    <property type="molecule type" value="Transcribed_RNA"/>
</dbReference>
<evidence type="ECO:0000313" key="1">
    <source>
        <dbReference type="EMBL" id="CAD9290388.1"/>
    </source>
</evidence>
<gene>
    <name evidence="1" type="ORF">GOCE00092_LOCUS16615</name>
</gene>